<comment type="caution">
    <text evidence="2">The sequence shown here is derived from an EMBL/GenBank/DDBJ whole genome shotgun (WGS) entry which is preliminary data.</text>
</comment>
<dbReference type="Proteomes" id="UP000783253">
    <property type="component" value="Unassembled WGS sequence"/>
</dbReference>
<keyword evidence="3" id="KW-1185">Reference proteome</keyword>
<evidence type="ECO:0000259" key="1">
    <source>
        <dbReference type="Pfam" id="PF07238"/>
    </source>
</evidence>
<proteinExistence type="predicted"/>
<evidence type="ECO:0000313" key="2">
    <source>
        <dbReference type="EMBL" id="MBX7457860.1"/>
    </source>
</evidence>
<dbReference type="SUPFAM" id="SSF141371">
    <property type="entry name" value="PilZ domain-like"/>
    <property type="match status" value="1"/>
</dbReference>
<sequence>MSAEVHQQRREERVDLHVRASVHSQPGAGVVRLCNMSPIGALIEGETLPLVGYEVELRRGALSVPGKIVWRSGEQAGVSFSQRTVVEDWFPDAEAQQSVDNAFKRIMEEMRERGPVRESNAPLHNSYITADDMHRVAGSLDDLADNLADDPELVMRLSEELQTLDIAAQLLRKLAQQERARLG</sequence>
<dbReference type="InterPro" id="IPR009875">
    <property type="entry name" value="PilZ_domain"/>
</dbReference>
<gene>
    <name evidence="2" type="ORF">K3152_06345</name>
</gene>
<evidence type="ECO:0000313" key="3">
    <source>
        <dbReference type="Proteomes" id="UP000783253"/>
    </source>
</evidence>
<accession>A0ABS7IZV8</accession>
<name>A0ABS7IZV8_9SPHN</name>
<reference evidence="2 3" key="1">
    <citation type="submission" date="2021-08" db="EMBL/GenBank/DDBJ databases">
        <title>Comparative Genomics Analysis of the Genus Qipengyuania Reveals Extensive Genetic Diversity and Metabolic Versatility, Including the Description of Fifteen Novel Species.</title>
        <authorList>
            <person name="Liu Y."/>
        </authorList>
    </citation>
    <scope>NUCLEOTIDE SEQUENCE [LARGE SCALE GENOMIC DNA]</scope>
    <source>
        <strain evidence="2 3">1NDH17</strain>
    </source>
</reference>
<protein>
    <submittedName>
        <fullName evidence="2">PilZ domain-containing protein</fullName>
    </submittedName>
</protein>
<organism evidence="2 3">
    <name type="scientific">Qipengyuania polymorpha</name>
    <dbReference type="NCBI Taxonomy" id="2867234"/>
    <lineage>
        <taxon>Bacteria</taxon>
        <taxon>Pseudomonadati</taxon>
        <taxon>Pseudomonadota</taxon>
        <taxon>Alphaproteobacteria</taxon>
        <taxon>Sphingomonadales</taxon>
        <taxon>Erythrobacteraceae</taxon>
        <taxon>Qipengyuania</taxon>
    </lineage>
</organism>
<dbReference type="Pfam" id="PF07238">
    <property type="entry name" value="PilZ"/>
    <property type="match status" value="1"/>
</dbReference>
<dbReference type="RefSeq" id="WP_221573278.1">
    <property type="nucleotide sequence ID" value="NZ_JAIGNK010000002.1"/>
</dbReference>
<feature type="domain" description="PilZ" evidence="1">
    <location>
        <begin position="7"/>
        <end position="81"/>
    </location>
</feature>
<dbReference type="EMBL" id="JAIGNK010000002">
    <property type="protein sequence ID" value="MBX7457860.1"/>
    <property type="molecule type" value="Genomic_DNA"/>
</dbReference>